<sequence>MASVGQLVWRELSVRQPEQAAYVQCQTDAVSPAAPCSDVPGWGPWLEEAVDLPEGCGFILQIFILQIFILQISFSEKPCWMAGDNRNLYLFKTRLTREWDLDWDCYGPSTYPFRIMEFLLTGLIHLLLPRVTIHMTLPDRTSSPNPFALRFEVSALQEAWLCWRFPKESANNCRGPQLVPYCHVEVV</sequence>
<evidence type="ECO:0000313" key="1">
    <source>
        <dbReference type="EMBL" id="AFH61661.1"/>
    </source>
</evidence>
<dbReference type="AlphaFoldDB" id="I0BH14"/>
<protein>
    <submittedName>
        <fullName evidence="1">Uncharacterized protein</fullName>
    </submittedName>
</protein>
<proteinExistence type="predicted"/>
<dbReference type="Proteomes" id="UP000007392">
    <property type="component" value="Chromosome"/>
</dbReference>
<evidence type="ECO:0000313" key="2">
    <source>
        <dbReference type="Proteomes" id="UP000007392"/>
    </source>
</evidence>
<name>I0BH14_9BACL</name>
<reference evidence="1 2" key="1">
    <citation type="submission" date="2013-06" db="EMBL/GenBank/DDBJ databases">
        <title>Complete genome sequence of Paenibacillus mucilaginosus K02.</title>
        <authorList>
            <person name="Xiao B."/>
            <person name="Sun L."/>
            <person name="Xiao L."/>
            <person name="Lian B."/>
        </authorList>
    </citation>
    <scope>NUCLEOTIDE SEQUENCE [LARGE SCALE GENOMIC DNA]</scope>
    <source>
        <strain evidence="1 2">K02</strain>
    </source>
</reference>
<dbReference type="HOGENOM" id="CLU_1446324_0_0_9"/>
<gene>
    <name evidence="1" type="ORF">B2K_13185</name>
</gene>
<organism evidence="1 2">
    <name type="scientific">Paenibacillus mucilaginosus K02</name>
    <dbReference type="NCBI Taxonomy" id="997761"/>
    <lineage>
        <taxon>Bacteria</taxon>
        <taxon>Bacillati</taxon>
        <taxon>Bacillota</taxon>
        <taxon>Bacilli</taxon>
        <taxon>Bacillales</taxon>
        <taxon>Paenibacillaceae</taxon>
        <taxon>Paenibacillus</taxon>
    </lineage>
</organism>
<dbReference type="KEGG" id="pmw:B2K_13185"/>
<accession>I0BH14</accession>
<dbReference type="EMBL" id="CP003422">
    <property type="protein sequence ID" value="AFH61661.1"/>
    <property type="molecule type" value="Genomic_DNA"/>
</dbReference>